<reference evidence="1 2" key="1">
    <citation type="submission" date="2019-12" db="EMBL/GenBank/DDBJ databases">
        <title>Comparative genomics gives insights into the taxonomy of the Azoarcus-Aromatoleum group and reveals separate origins of nif in the plant-associated Azoarcus and non-plant-associated Aromatoleum sub-groups.</title>
        <authorList>
            <person name="Lafos M."/>
            <person name="Maluk M."/>
            <person name="Batista M."/>
            <person name="Junghare M."/>
            <person name="Carmona M."/>
            <person name="Faoro H."/>
            <person name="Cruz L.M."/>
            <person name="Battistoni F."/>
            <person name="De Souza E."/>
            <person name="Pedrosa F."/>
            <person name="Chen W.-M."/>
            <person name="Poole P.S."/>
            <person name="Dixon R.A."/>
            <person name="James E.K."/>
        </authorList>
    </citation>
    <scope>NUCLEOTIDE SEQUENCE [LARGE SCALE GENOMIC DNA]</scope>
    <source>
        <strain evidence="1 2">Td21</strain>
    </source>
</reference>
<dbReference type="RefSeq" id="WP_169258235.1">
    <property type="nucleotide sequence ID" value="NZ_WTVN01000071.1"/>
</dbReference>
<protein>
    <submittedName>
        <fullName evidence="1">Uncharacterized protein</fullName>
    </submittedName>
</protein>
<organism evidence="1 2">
    <name type="scientific">Aromatoleum toluvorans</name>
    <dbReference type="NCBI Taxonomy" id="92002"/>
    <lineage>
        <taxon>Bacteria</taxon>
        <taxon>Pseudomonadati</taxon>
        <taxon>Pseudomonadota</taxon>
        <taxon>Betaproteobacteria</taxon>
        <taxon>Rhodocyclales</taxon>
        <taxon>Rhodocyclaceae</taxon>
        <taxon>Aromatoleum</taxon>
    </lineage>
</organism>
<proteinExistence type="predicted"/>
<sequence>MANLNATLLERLQAVHSAVLQLSEQGFTVESVDVNAERPRLVVLPTDAAAGEVIGAKRACGCFVVWMAPACGAQAMGGGK</sequence>
<dbReference type="EMBL" id="WTVN01000071">
    <property type="protein sequence ID" value="NMG46412.1"/>
    <property type="molecule type" value="Genomic_DNA"/>
</dbReference>
<dbReference type="Proteomes" id="UP000623795">
    <property type="component" value="Unassembled WGS sequence"/>
</dbReference>
<keyword evidence="2" id="KW-1185">Reference proteome</keyword>
<gene>
    <name evidence="1" type="ORF">GPA22_22090</name>
</gene>
<comment type="caution">
    <text evidence="1">The sequence shown here is derived from an EMBL/GenBank/DDBJ whole genome shotgun (WGS) entry which is preliminary data.</text>
</comment>
<evidence type="ECO:0000313" key="1">
    <source>
        <dbReference type="EMBL" id="NMG46412.1"/>
    </source>
</evidence>
<name>A0ABX1Q3Y1_9RHOO</name>
<accession>A0ABX1Q3Y1</accession>
<evidence type="ECO:0000313" key="2">
    <source>
        <dbReference type="Proteomes" id="UP000623795"/>
    </source>
</evidence>